<accession>A0A239KMM5</accession>
<protein>
    <submittedName>
        <fullName evidence="1">Uncharacterized protein</fullName>
    </submittedName>
</protein>
<reference evidence="1 2" key="1">
    <citation type="submission" date="2017-06" db="EMBL/GenBank/DDBJ databases">
        <authorList>
            <person name="Kim H.J."/>
            <person name="Triplett B.A."/>
        </authorList>
    </citation>
    <scope>NUCLEOTIDE SEQUENCE [LARGE SCALE GENOMIC DNA]</scope>
    <source>
        <strain evidence="1 2">SCA</strain>
    </source>
</reference>
<dbReference type="EMBL" id="FZOJ01000050">
    <property type="protein sequence ID" value="SNT19401.1"/>
    <property type="molecule type" value="Genomic_DNA"/>
</dbReference>
<proteinExistence type="predicted"/>
<keyword evidence="2" id="KW-1185">Reference proteome</keyword>
<evidence type="ECO:0000313" key="2">
    <source>
        <dbReference type="Proteomes" id="UP000198304"/>
    </source>
</evidence>
<dbReference type="OrthoDB" id="1492825at2"/>
<dbReference type="RefSeq" id="WP_089285407.1">
    <property type="nucleotide sequence ID" value="NZ_FZOJ01000050.1"/>
</dbReference>
<dbReference type="AlphaFoldDB" id="A0A239KMM5"/>
<evidence type="ECO:0000313" key="1">
    <source>
        <dbReference type="EMBL" id="SNT19401.1"/>
    </source>
</evidence>
<gene>
    <name evidence="1" type="ORF">SAMN05446037_105020</name>
</gene>
<dbReference type="Proteomes" id="UP000198304">
    <property type="component" value="Unassembled WGS sequence"/>
</dbReference>
<name>A0A239KMM5_9FIRM</name>
<sequence length="172" mass="20217">MLIEATIMGCVREIIEKRRAVIDIASKQRAKYEGWLKFELVEWLLNSGVEDIVLEAPYGEYRSDIGFRFNNKQYYLELKTCNTNYRIKGAENKHKPITKNINSIIADVEKLRKFESSGIVCFTLFPLPVDDTRYLQYIQRIEDSVGFKLIKDKHYITLNMIEYEVLISCFEV</sequence>
<organism evidence="1 2">
    <name type="scientific">Anaerovirgula multivorans</name>
    <dbReference type="NCBI Taxonomy" id="312168"/>
    <lineage>
        <taxon>Bacteria</taxon>
        <taxon>Bacillati</taxon>
        <taxon>Bacillota</taxon>
        <taxon>Clostridia</taxon>
        <taxon>Peptostreptococcales</taxon>
        <taxon>Natronincolaceae</taxon>
        <taxon>Anaerovirgula</taxon>
    </lineage>
</organism>